<sequence>MSEVKETQTTIFFEGRFDISLLLDTLDFAAKKHSQQKRKDREGTRLEYLSCPRESEGMKAHITTTKAYINHPIGVAKNLTDAGITDFATIQAAILHDTVEDTETTFEEIESKFGNEVRKIVEEVTDDKSLQTAERKRLQIEHTPHISDKAKLVKLADKLYNLRDMQRSVPVNWSKDRVQEYFVWSKKVTDGAKGISQLLDDQLEDLYQNGTFELDNETYESYPK</sequence>
<proteinExistence type="predicted"/>
<gene>
    <name evidence="1" type="ORF">SPELUC_LOCUS2533</name>
</gene>
<organism evidence="1 2">
    <name type="scientific">Cetraspora pellucida</name>
    <dbReference type="NCBI Taxonomy" id="1433469"/>
    <lineage>
        <taxon>Eukaryota</taxon>
        <taxon>Fungi</taxon>
        <taxon>Fungi incertae sedis</taxon>
        <taxon>Mucoromycota</taxon>
        <taxon>Glomeromycotina</taxon>
        <taxon>Glomeromycetes</taxon>
        <taxon>Diversisporales</taxon>
        <taxon>Gigasporaceae</taxon>
        <taxon>Cetraspora</taxon>
    </lineage>
</organism>
<reference evidence="1" key="1">
    <citation type="submission" date="2021-06" db="EMBL/GenBank/DDBJ databases">
        <authorList>
            <person name="Kallberg Y."/>
            <person name="Tangrot J."/>
            <person name="Rosling A."/>
        </authorList>
    </citation>
    <scope>NUCLEOTIDE SEQUENCE</scope>
    <source>
        <strain evidence="1">28 12/20/2015</strain>
    </source>
</reference>
<evidence type="ECO:0000313" key="1">
    <source>
        <dbReference type="EMBL" id="CAG8490417.1"/>
    </source>
</evidence>
<evidence type="ECO:0000313" key="2">
    <source>
        <dbReference type="Proteomes" id="UP000789366"/>
    </source>
</evidence>
<dbReference type="EMBL" id="CAJVPW010001716">
    <property type="protein sequence ID" value="CAG8490417.1"/>
    <property type="molecule type" value="Genomic_DNA"/>
</dbReference>
<accession>A0ACA9KSF1</accession>
<keyword evidence="2" id="KW-1185">Reference proteome</keyword>
<dbReference type="Proteomes" id="UP000789366">
    <property type="component" value="Unassembled WGS sequence"/>
</dbReference>
<name>A0ACA9KSF1_9GLOM</name>
<protein>
    <submittedName>
        <fullName evidence="1">6733_t:CDS:1</fullName>
    </submittedName>
</protein>
<comment type="caution">
    <text evidence="1">The sequence shown here is derived from an EMBL/GenBank/DDBJ whole genome shotgun (WGS) entry which is preliminary data.</text>
</comment>